<keyword evidence="6" id="KW-1185">Reference proteome</keyword>
<dbReference type="InterPro" id="IPR050568">
    <property type="entry name" value="Transcr_DNA_Rep_Reg"/>
</dbReference>
<dbReference type="SUPFAM" id="SSF47113">
    <property type="entry name" value="Histone-fold"/>
    <property type="match status" value="1"/>
</dbReference>
<dbReference type="CDD" id="cd22906">
    <property type="entry name" value="HFD_DRAP1"/>
    <property type="match status" value="1"/>
</dbReference>
<dbReference type="RefSeq" id="XP_009174592.1">
    <property type="nucleotide sequence ID" value="XM_009176328.1"/>
</dbReference>
<evidence type="ECO:0000256" key="1">
    <source>
        <dbReference type="ARBA" id="ARBA00004123"/>
    </source>
</evidence>
<comment type="subcellular location">
    <subcellularLocation>
        <location evidence="1">Nucleus</location>
    </subcellularLocation>
</comment>
<dbReference type="Gene3D" id="1.10.20.10">
    <property type="entry name" value="Histone, subunit A"/>
    <property type="match status" value="1"/>
</dbReference>
<dbReference type="InterPro" id="IPR036691">
    <property type="entry name" value="Endo/exonu/phosph_ase_sf"/>
</dbReference>
<sequence length="508" mass="56394">MQLDEEIGKLAATVPPVVSRALELFMEELVSQAYDLTATRNSRTISPSCIKHVIDSNPTFDFLRNLVMDVPELKPSQIKSVPPSDCKARDFQSEMFDSGSELGSEELDAFPVHIDHKPPSKRKAPNQKRKRDTGDSEDAPVDYCVSKVPRKARNANSGSSKRRNKRKKPDSNACSDDRVQSIDSQGTIYCQRDDVYPALRINDSVRHASVLPAASARHLTPTSSGISKSVLKPRHPVYMAAFTVRTLKQVGQQAALALTLSLGIDVCCVSETRIQDSTALSVFTRYRPRTSGDPEAAAVGCAGVGIVLSHRAEVSLLDWIPVRCLFIVSAYAPTDCSSDAAKDRFYDTLYALMRRAKSSDTVVIAKGGRHGLDSVRTDNEEQLPQLCADRKLFLCSTKFRNNRSRLATWCPLTAGRPQTQIDHIAISYRWRGSITDCRSFWNTFVDSDQAVVRSHFSLRFPEPREVVAGGELLKCWYEELVIFRGNRGATVDHTEKEGIGSAQRDLDP</sequence>
<name>A0A074Z3N5_OPIVI</name>
<dbReference type="STRING" id="6198.A0A074Z3N5"/>
<accession>A0A074Z3N5</accession>
<dbReference type="GO" id="GO:0017054">
    <property type="term" value="C:negative cofactor 2 complex"/>
    <property type="evidence" value="ECO:0007669"/>
    <property type="project" value="TreeGrafter"/>
</dbReference>
<evidence type="ECO:0000256" key="3">
    <source>
        <dbReference type="SAM" id="MobiDB-lite"/>
    </source>
</evidence>
<evidence type="ECO:0000313" key="6">
    <source>
        <dbReference type="Proteomes" id="UP000054324"/>
    </source>
</evidence>
<dbReference type="GO" id="GO:0001046">
    <property type="term" value="F:core promoter sequence-specific DNA binding"/>
    <property type="evidence" value="ECO:0007669"/>
    <property type="project" value="TreeGrafter"/>
</dbReference>
<dbReference type="KEGG" id="ovi:T265_10065"/>
<dbReference type="GeneID" id="20324233"/>
<dbReference type="EMBL" id="KL596950">
    <property type="protein sequence ID" value="KER21661.1"/>
    <property type="molecule type" value="Genomic_DNA"/>
</dbReference>
<dbReference type="Pfam" id="PF00808">
    <property type="entry name" value="CBFD_NFYB_HMF"/>
    <property type="match status" value="1"/>
</dbReference>
<dbReference type="OrthoDB" id="653904at2759"/>
<dbReference type="InterPro" id="IPR009072">
    <property type="entry name" value="Histone-fold"/>
</dbReference>
<dbReference type="InterPro" id="IPR003958">
    <property type="entry name" value="CBFA_NFYB_domain"/>
</dbReference>
<evidence type="ECO:0000313" key="5">
    <source>
        <dbReference type="EMBL" id="KER21661.1"/>
    </source>
</evidence>
<gene>
    <name evidence="5" type="ORF">T265_10065</name>
</gene>
<dbReference type="PANTHER" id="PTHR10252">
    <property type="entry name" value="HISTONE-LIKE TRANSCRIPTION FACTOR CCAAT-RELATED"/>
    <property type="match status" value="1"/>
</dbReference>
<organism evidence="5 6">
    <name type="scientific">Opisthorchis viverrini</name>
    <name type="common">Southeast Asian liver fluke</name>
    <dbReference type="NCBI Taxonomy" id="6198"/>
    <lineage>
        <taxon>Eukaryota</taxon>
        <taxon>Metazoa</taxon>
        <taxon>Spiralia</taxon>
        <taxon>Lophotrochozoa</taxon>
        <taxon>Platyhelminthes</taxon>
        <taxon>Trematoda</taxon>
        <taxon>Digenea</taxon>
        <taxon>Opisthorchiida</taxon>
        <taxon>Opisthorchiata</taxon>
        <taxon>Opisthorchiidae</taxon>
        <taxon>Opisthorchis</taxon>
    </lineage>
</organism>
<reference evidence="5 6" key="1">
    <citation type="submission" date="2013-11" db="EMBL/GenBank/DDBJ databases">
        <title>Opisthorchis viverrini - life in the bile duct.</title>
        <authorList>
            <person name="Young N.D."/>
            <person name="Nagarajan N."/>
            <person name="Lin S.J."/>
            <person name="Korhonen P.K."/>
            <person name="Jex A.R."/>
            <person name="Hall R.S."/>
            <person name="Safavi-Hemami H."/>
            <person name="Kaewkong W."/>
            <person name="Bertrand D."/>
            <person name="Gao S."/>
            <person name="Seet Q."/>
            <person name="Wongkham S."/>
            <person name="Teh B.T."/>
            <person name="Wongkham C."/>
            <person name="Intapan P.M."/>
            <person name="Maleewong W."/>
            <person name="Yang X."/>
            <person name="Hu M."/>
            <person name="Wang Z."/>
            <person name="Hofmann A."/>
            <person name="Sternberg P.W."/>
            <person name="Tan P."/>
            <person name="Wang J."/>
            <person name="Gasser R.B."/>
        </authorList>
    </citation>
    <scope>NUCLEOTIDE SEQUENCE [LARGE SCALE GENOMIC DNA]</scope>
</reference>
<dbReference type="SUPFAM" id="SSF56219">
    <property type="entry name" value="DNase I-like"/>
    <property type="match status" value="1"/>
</dbReference>
<dbReference type="Gene3D" id="3.60.10.10">
    <property type="entry name" value="Endonuclease/exonuclease/phosphatase"/>
    <property type="match status" value="1"/>
</dbReference>
<dbReference type="Proteomes" id="UP000054324">
    <property type="component" value="Unassembled WGS sequence"/>
</dbReference>
<evidence type="ECO:0000256" key="2">
    <source>
        <dbReference type="ARBA" id="ARBA00023242"/>
    </source>
</evidence>
<dbReference type="GO" id="GO:0046982">
    <property type="term" value="F:protein heterodimerization activity"/>
    <property type="evidence" value="ECO:0007669"/>
    <property type="project" value="InterPro"/>
</dbReference>
<protein>
    <recommendedName>
        <fullName evidence="4">Transcription factor CBF/NF-Y/archaeal histone domain-containing protein</fullName>
    </recommendedName>
</protein>
<feature type="compositionally biased region" description="Basic residues" evidence="3">
    <location>
        <begin position="119"/>
        <end position="131"/>
    </location>
</feature>
<dbReference type="AlphaFoldDB" id="A0A074Z3N5"/>
<dbReference type="GO" id="GO:0016251">
    <property type="term" value="F:RNA polymerase II general transcription initiation factor activity"/>
    <property type="evidence" value="ECO:0007669"/>
    <property type="project" value="TreeGrafter"/>
</dbReference>
<proteinExistence type="predicted"/>
<feature type="domain" description="Transcription factor CBF/NF-Y/archaeal histone" evidence="4">
    <location>
        <begin position="1"/>
        <end position="53"/>
    </location>
</feature>
<dbReference type="CTD" id="20324233"/>
<dbReference type="PANTHER" id="PTHR10252:SF5">
    <property type="entry name" value="DR1-ASSOCIATED COREPRESSOR"/>
    <property type="match status" value="1"/>
</dbReference>
<evidence type="ECO:0000259" key="4">
    <source>
        <dbReference type="Pfam" id="PF00808"/>
    </source>
</evidence>
<keyword evidence="2" id="KW-0539">Nucleus</keyword>
<feature type="region of interest" description="Disordered" evidence="3">
    <location>
        <begin position="111"/>
        <end position="178"/>
    </location>
</feature>